<accession>A0A834TZC6</accession>
<comment type="caution">
    <text evidence="1">The sequence shown here is derived from an EMBL/GenBank/DDBJ whole genome shotgun (WGS) entry which is preliminary data.</text>
</comment>
<evidence type="ECO:0000313" key="2">
    <source>
        <dbReference type="Proteomes" id="UP000634136"/>
    </source>
</evidence>
<gene>
    <name evidence="1" type="ORF">G2W53_020515</name>
</gene>
<proteinExistence type="predicted"/>
<organism evidence="1 2">
    <name type="scientific">Senna tora</name>
    <dbReference type="NCBI Taxonomy" id="362788"/>
    <lineage>
        <taxon>Eukaryota</taxon>
        <taxon>Viridiplantae</taxon>
        <taxon>Streptophyta</taxon>
        <taxon>Embryophyta</taxon>
        <taxon>Tracheophyta</taxon>
        <taxon>Spermatophyta</taxon>
        <taxon>Magnoliopsida</taxon>
        <taxon>eudicotyledons</taxon>
        <taxon>Gunneridae</taxon>
        <taxon>Pentapetalae</taxon>
        <taxon>rosids</taxon>
        <taxon>fabids</taxon>
        <taxon>Fabales</taxon>
        <taxon>Fabaceae</taxon>
        <taxon>Caesalpinioideae</taxon>
        <taxon>Cassia clade</taxon>
        <taxon>Senna</taxon>
    </lineage>
</organism>
<keyword evidence="2" id="KW-1185">Reference proteome</keyword>
<dbReference type="EMBL" id="JAAIUW010000006">
    <property type="protein sequence ID" value="KAF7829351.1"/>
    <property type="molecule type" value="Genomic_DNA"/>
</dbReference>
<dbReference type="Proteomes" id="UP000634136">
    <property type="component" value="Unassembled WGS sequence"/>
</dbReference>
<sequence>MGKRSVNESGFITRRLRGTGGTGIIYGVLLKISKTPSLRLPSLCRLFGSFRKHQVR</sequence>
<protein>
    <submittedName>
        <fullName evidence="1">Uncharacterized protein</fullName>
    </submittedName>
</protein>
<dbReference type="AlphaFoldDB" id="A0A834TZC6"/>
<name>A0A834TZC6_9FABA</name>
<reference evidence="1" key="1">
    <citation type="submission" date="2020-09" db="EMBL/GenBank/DDBJ databases">
        <title>Genome-Enabled Discovery of Anthraquinone Biosynthesis in Senna tora.</title>
        <authorList>
            <person name="Kang S.-H."/>
            <person name="Pandey R.P."/>
            <person name="Lee C.-M."/>
            <person name="Sim J.-S."/>
            <person name="Jeong J.-T."/>
            <person name="Choi B.-S."/>
            <person name="Jung M."/>
            <person name="Ginzburg D."/>
            <person name="Zhao K."/>
            <person name="Won S.Y."/>
            <person name="Oh T.-J."/>
            <person name="Yu Y."/>
            <person name="Kim N.-H."/>
            <person name="Lee O.R."/>
            <person name="Lee T.-H."/>
            <person name="Bashyal P."/>
            <person name="Kim T.-S."/>
            <person name="Lee W.-H."/>
            <person name="Kawkins C."/>
            <person name="Kim C.-K."/>
            <person name="Kim J.S."/>
            <person name="Ahn B.O."/>
            <person name="Rhee S.Y."/>
            <person name="Sohng J.K."/>
        </authorList>
    </citation>
    <scope>NUCLEOTIDE SEQUENCE</scope>
    <source>
        <tissue evidence="1">Leaf</tissue>
    </source>
</reference>
<evidence type="ECO:0000313" key="1">
    <source>
        <dbReference type="EMBL" id="KAF7829351.1"/>
    </source>
</evidence>